<dbReference type="EMBL" id="PDLO01000001">
    <property type="protein sequence ID" value="PHK99589.1"/>
    <property type="molecule type" value="Genomic_DNA"/>
</dbReference>
<feature type="domain" description="ABC transporter" evidence="5">
    <location>
        <begin position="3"/>
        <end position="230"/>
    </location>
</feature>
<dbReference type="Gene3D" id="3.40.50.300">
    <property type="entry name" value="P-loop containing nucleotide triphosphate hydrolases"/>
    <property type="match status" value="1"/>
</dbReference>
<keyword evidence="7" id="KW-1185">Reference proteome</keyword>
<gene>
    <name evidence="6" type="primary">gldA</name>
    <name evidence="6" type="ORF">CGL56_00610</name>
</gene>
<dbReference type="PROSITE" id="PS50893">
    <property type="entry name" value="ABC_TRANSPORTER_2"/>
    <property type="match status" value="1"/>
</dbReference>
<dbReference type="AlphaFoldDB" id="A0A2G0CHZ3"/>
<reference evidence="6 7" key="1">
    <citation type="submission" date="2017-10" db="EMBL/GenBank/DDBJ databases">
        <title>The draft genome sequence of Lewinella marina KCTC 32374.</title>
        <authorList>
            <person name="Wang K."/>
        </authorList>
    </citation>
    <scope>NUCLEOTIDE SEQUENCE [LARGE SCALE GENOMIC DNA]</scope>
    <source>
        <strain evidence="6 7">MKG-38</strain>
    </source>
</reference>
<evidence type="ECO:0000259" key="5">
    <source>
        <dbReference type="PROSITE" id="PS50893"/>
    </source>
</evidence>
<dbReference type="PANTHER" id="PTHR43335:SF4">
    <property type="entry name" value="ABC TRANSPORTER, ATP-BINDING PROTEIN"/>
    <property type="match status" value="1"/>
</dbReference>
<keyword evidence="3" id="KW-0547">Nucleotide-binding</keyword>
<dbReference type="SUPFAM" id="SSF52540">
    <property type="entry name" value="P-loop containing nucleoside triphosphate hydrolases"/>
    <property type="match status" value="1"/>
</dbReference>
<dbReference type="Proteomes" id="UP000226437">
    <property type="component" value="Unassembled WGS sequence"/>
</dbReference>
<evidence type="ECO:0000256" key="2">
    <source>
        <dbReference type="ARBA" id="ARBA00022448"/>
    </source>
</evidence>
<evidence type="ECO:0000313" key="7">
    <source>
        <dbReference type="Proteomes" id="UP000226437"/>
    </source>
</evidence>
<dbReference type="InterPro" id="IPR003593">
    <property type="entry name" value="AAA+_ATPase"/>
</dbReference>
<dbReference type="RefSeq" id="WP_099104568.1">
    <property type="nucleotide sequence ID" value="NZ_JAATJF010000001.1"/>
</dbReference>
<dbReference type="GO" id="GO:0005524">
    <property type="term" value="F:ATP binding"/>
    <property type="evidence" value="ECO:0007669"/>
    <property type="project" value="UniProtKB-KW"/>
</dbReference>
<evidence type="ECO:0000256" key="1">
    <source>
        <dbReference type="ARBA" id="ARBA00005417"/>
    </source>
</evidence>
<evidence type="ECO:0000256" key="3">
    <source>
        <dbReference type="ARBA" id="ARBA00022741"/>
    </source>
</evidence>
<dbReference type="GO" id="GO:0016887">
    <property type="term" value="F:ATP hydrolysis activity"/>
    <property type="evidence" value="ECO:0007669"/>
    <property type="project" value="InterPro"/>
</dbReference>
<evidence type="ECO:0000313" key="6">
    <source>
        <dbReference type="EMBL" id="PHK99589.1"/>
    </source>
</evidence>
<dbReference type="PANTHER" id="PTHR43335">
    <property type="entry name" value="ABC TRANSPORTER, ATP-BINDING PROTEIN"/>
    <property type="match status" value="1"/>
</dbReference>
<dbReference type="InterPro" id="IPR019864">
    <property type="entry name" value="Motility-assoc_ABC_GldA"/>
</dbReference>
<dbReference type="Pfam" id="PF00005">
    <property type="entry name" value="ABC_tran"/>
    <property type="match status" value="1"/>
</dbReference>
<name>A0A2G0CHZ3_9BACT</name>
<dbReference type="SMART" id="SM00382">
    <property type="entry name" value="AAA"/>
    <property type="match status" value="1"/>
</dbReference>
<dbReference type="CDD" id="cd03230">
    <property type="entry name" value="ABC_DR_subfamily_A"/>
    <property type="match status" value="1"/>
</dbReference>
<comment type="similarity">
    <text evidence="1">Belongs to the ABC transporter superfamily.</text>
</comment>
<dbReference type="NCBIfam" id="TIGR03522">
    <property type="entry name" value="GldA_ABC_ATP"/>
    <property type="match status" value="1"/>
</dbReference>
<keyword evidence="4 6" id="KW-0067">ATP-binding</keyword>
<organism evidence="6 7">
    <name type="scientific">Neolewinella marina</name>
    <dbReference type="NCBI Taxonomy" id="438751"/>
    <lineage>
        <taxon>Bacteria</taxon>
        <taxon>Pseudomonadati</taxon>
        <taxon>Bacteroidota</taxon>
        <taxon>Saprospiria</taxon>
        <taxon>Saprospirales</taxon>
        <taxon>Lewinellaceae</taxon>
        <taxon>Neolewinella</taxon>
    </lineage>
</organism>
<comment type="caution">
    <text evidence="6">The sequence shown here is derived from an EMBL/GenBank/DDBJ whole genome shotgun (WGS) entry which is preliminary data.</text>
</comment>
<proteinExistence type="inferred from homology"/>
<dbReference type="InterPro" id="IPR003439">
    <property type="entry name" value="ABC_transporter-like_ATP-bd"/>
</dbReference>
<dbReference type="OrthoDB" id="9808363at2"/>
<sequence>MSITVSNLTKLYGEQRAVDDLSFTARPGEVLGFLGPNGAGKTTTMKILTCYLSQSSGTAEVCGYNVETDSLEVRKRVGYLPEHNPLYPDMYVREYLAFAAATHRISRPRERIAELIELTGLGREANKQISALSKGYRQRVGLAQALLHDPQVLILDEPTSGLDPNQLAEIRRLIQELGKEKTVVFSTHIMQEVQAICDRVIIIDRGKVVADDPIDRLQRRLSGSRSLLVQFDRQVEADKLLRIKGVDQVVPTKELHSYRLLLSAGSDPRPEVFHFAVDNNLVLLGLNVEALSVEEVFRALTAAG</sequence>
<accession>A0A2G0CHZ3</accession>
<keyword evidence="2" id="KW-0813">Transport</keyword>
<protein>
    <submittedName>
        <fullName evidence="6">Gliding motility-associated ABC transporter ATP-binding subunit GldA</fullName>
    </submittedName>
</protein>
<dbReference type="InterPro" id="IPR027417">
    <property type="entry name" value="P-loop_NTPase"/>
</dbReference>
<evidence type="ECO:0000256" key="4">
    <source>
        <dbReference type="ARBA" id="ARBA00022840"/>
    </source>
</evidence>